<dbReference type="Pfam" id="PF03110">
    <property type="entry name" value="SBP"/>
    <property type="match status" value="1"/>
</dbReference>
<dbReference type="KEGG" id="sbi:8055967"/>
<evidence type="ECO:0000256" key="3">
    <source>
        <dbReference type="ARBA" id="ARBA00022771"/>
    </source>
</evidence>
<evidence type="ECO:0000313" key="13">
    <source>
        <dbReference type="Proteomes" id="UP000807115"/>
    </source>
</evidence>
<dbReference type="GO" id="GO:0003677">
    <property type="term" value="F:DNA binding"/>
    <property type="evidence" value="ECO:0007669"/>
    <property type="project" value="UniProtKB-KW"/>
</dbReference>
<dbReference type="EMBL" id="CM027685">
    <property type="protein sequence ID" value="KAG0526914.1"/>
    <property type="molecule type" value="Genomic_DNA"/>
</dbReference>
<dbReference type="FunFam" id="4.10.1100.10:FF:000001">
    <property type="entry name" value="Squamosa promoter-binding-like protein 14"/>
    <property type="match status" value="1"/>
</dbReference>
<dbReference type="AlphaFoldDB" id="A0A921UCR2"/>
<reference evidence="12" key="1">
    <citation type="journal article" date="2019" name="BMC Genomics">
        <title>A new reference genome for Sorghum bicolor reveals high levels of sequence similarity between sweet and grain genotypes: implications for the genetics of sugar metabolism.</title>
        <authorList>
            <person name="Cooper E.A."/>
            <person name="Brenton Z.W."/>
            <person name="Flinn B.S."/>
            <person name="Jenkins J."/>
            <person name="Shu S."/>
            <person name="Flowers D."/>
            <person name="Luo F."/>
            <person name="Wang Y."/>
            <person name="Xia P."/>
            <person name="Barry K."/>
            <person name="Daum C."/>
            <person name="Lipzen A."/>
            <person name="Yoshinaga Y."/>
            <person name="Schmutz J."/>
            <person name="Saski C."/>
            <person name="Vermerris W."/>
            <person name="Kresovich S."/>
        </authorList>
    </citation>
    <scope>NUCLEOTIDE SEQUENCE</scope>
</reference>
<feature type="compositionally biased region" description="Gly residues" evidence="10">
    <location>
        <begin position="1"/>
        <end position="12"/>
    </location>
</feature>
<name>A0A921UCR2_SORBI</name>
<dbReference type="InterPro" id="IPR044817">
    <property type="entry name" value="SBP-like"/>
</dbReference>
<feature type="region of interest" description="Disordered" evidence="10">
    <location>
        <begin position="1"/>
        <end position="45"/>
    </location>
</feature>
<dbReference type="OrthoDB" id="514967at2759"/>
<dbReference type="Gramene" id="EES11232">
    <property type="protein sequence ID" value="EES11232"/>
    <property type="gene ID" value="SORBI_3006G171000"/>
</dbReference>
<dbReference type="PROSITE" id="PS51141">
    <property type="entry name" value="ZF_SBP"/>
    <property type="match status" value="1"/>
</dbReference>
<sequence>MEGNGGAGGGSGSAAPPWDLAMHWAPSAGSSYPQQPLALRPGGVPSSQLQLLHQQQQQQQQELTCLKLGKRPACCWAGAALGSQVVAAQAGAGLPHHLHGNGGGAAAGCGGGASGKAAEGKRKEKQAAAAAPGAAAVPRCQVEGCHVALADAKDYHRRHKVCEAHSKAPRVVVLGAEQRFCQQCSRFHAISEFDEAKRSCRRRLAGHNERRRKSNASEAMARGAAHPHGVTAFGHGFLPPCGGLSGSSAGALSLLSSARSGATSAAPWQVTTSDISARSSAALDDLIAENRAALLAWQYFSDRSSSAPGRHFASSSSTATGCALPPADDQHAAASWRPHPHSGVGGGRHHMAPPGVWHTTLDLMQTASSAAPATSTGAPFRPVPERAGARPRGKSKDGDDASGCSLDAWAPAGGARVL</sequence>
<evidence type="ECO:0000256" key="9">
    <source>
        <dbReference type="PROSITE-ProRule" id="PRU00470"/>
    </source>
</evidence>
<feature type="region of interest" description="Disordered" evidence="10">
    <location>
        <begin position="308"/>
        <end position="355"/>
    </location>
</feature>
<gene>
    <name evidence="12" type="ORF">BDA96_06G187000</name>
</gene>
<feature type="region of interest" description="Disordered" evidence="10">
    <location>
        <begin position="204"/>
        <end position="223"/>
    </location>
</feature>
<keyword evidence="6" id="KW-0238">DNA-binding</keyword>
<dbReference type="OMA" id="GVKEYHR"/>
<dbReference type="Gene3D" id="4.10.1100.10">
    <property type="entry name" value="Transcription factor, SBP-box domain"/>
    <property type="match status" value="1"/>
</dbReference>
<evidence type="ECO:0000256" key="5">
    <source>
        <dbReference type="ARBA" id="ARBA00023015"/>
    </source>
</evidence>
<dbReference type="GO" id="GO:0008270">
    <property type="term" value="F:zinc ion binding"/>
    <property type="evidence" value="ECO:0007669"/>
    <property type="project" value="UniProtKB-KW"/>
</dbReference>
<dbReference type="SUPFAM" id="SSF103612">
    <property type="entry name" value="SBT domain"/>
    <property type="match status" value="1"/>
</dbReference>
<comment type="caution">
    <text evidence="12">The sequence shown here is derived from an EMBL/GenBank/DDBJ whole genome shotgun (WGS) entry which is preliminary data.</text>
</comment>
<evidence type="ECO:0000256" key="4">
    <source>
        <dbReference type="ARBA" id="ARBA00022833"/>
    </source>
</evidence>
<feature type="compositionally biased region" description="Basic and acidic residues" evidence="10">
    <location>
        <begin position="383"/>
        <end position="399"/>
    </location>
</feature>
<feature type="compositionally biased region" description="Polar residues" evidence="10">
    <location>
        <begin position="308"/>
        <end position="320"/>
    </location>
</feature>
<protein>
    <recommendedName>
        <fullName evidence="11">SBP-type domain-containing protein</fullName>
    </recommendedName>
</protein>
<keyword evidence="8" id="KW-0539">Nucleus</keyword>
<feature type="domain" description="SBP-type" evidence="11">
    <location>
        <begin position="137"/>
        <end position="214"/>
    </location>
</feature>
<dbReference type="PANTHER" id="PTHR31251">
    <property type="entry name" value="SQUAMOSA PROMOTER-BINDING-LIKE PROTEIN 4"/>
    <property type="match status" value="1"/>
</dbReference>
<dbReference type="PANTHER" id="PTHR31251:SF222">
    <property type="entry name" value="SQUAMOSA PROMOTER-BINDING-LIKE PROTEIN 7"/>
    <property type="match status" value="1"/>
</dbReference>
<dbReference type="InterPro" id="IPR004333">
    <property type="entry name" value="SBP_dom"/>
</dbReference>
<proteinExistence type="predicted"/>
<keyword evidence="2" id="KW-0479">Metal-binding</keyword>
<dbReference type="GO" id="GO:0005634">
    <property type="term" value="C:nucleus"/>
    <property type="evidence" value="ECO:0007669"/>
    <property type="project" value="UniProtKB-SubCell"/>
</dbReference>
<evidence type="ECO:0000256" key="7">
    <source>
        <dbReference type="ARBA" id="ARBA00023163"/>
    </source>
</evidence>
<evidence type="ECO:0000256" key="2">
    <source>
        <dbReference type="ARBA" id="ARBA00022723"/>
    </source>
</evidence>
<feature type="region of interest" description="Disordered" evidence="10">
    <location>
        <begin position="367"/>
        <end position="418"/>
    </location>
</feature>
<evidence type="ECO:0000256" key="8">
    <source>
        <dbReference type="ARBA" id="ARBA00023242"/>
    </source>
</evidence>
<keyword evidence="3 9" id="KW-0863">Zinc-finger</keyword>
<feature type="compositionally biased region" description="Low complexity" evidence="10">
    <location>
        <begin position="367"/>
        <end position="379"/>
    </location>
</feature>
<feature type="compositionally biased region" description="Basic residues" evidence="10">
    <location>
        <begin position="204"/>
        <end position="214"/>
    </location>
</feature>
<evidence type="ECO:0000259" key="11">
    <source>
        <dbReference type="PROSITE" id="PS51141"/>
    </source>
</evidence>
<reference evidence="12" key="2">
    <citation type="submission" date="2020-10" db="EMBL/GenBank/DDBJ databases">
        <authorList>
            <person name="Cooper E.A."/>
            <person name="Brenton Z.W."/>
            <person name="Flinn B.S."/>
            <person name="Jenkins J."/>
            <person name="Shu S."/>
            <person name="Flowers D."/>
            <person name="Luo F."/>
            <person name="Wang Y."/>
            <person name="Xia P."/>
            <person name="Barry K."/>
            <person name="Daum C."/>
            <person name="Lipzen A."/>
            <person name="Yoshinaga Y."/>
            <person name="Schmutz J."/>
            <person name="Saski C."/>
            <person name="Vermerris W."/>
            <person name="Kresovich S."/>
        </authorList>
    </citation>
    <scope>NUCLEOTIDE SEQUENCE</scope>
</reference>
<evidence type="ECO:0000256" key="6">
    <source>
        <dbReference type="ARBA" id="ARBA00023125"/>
    </source>
</evidence>
<keyword evidence="7" id="KW-0804">Transcription</keyword>
<evidence type="ECO:0000256" key="10">
    <source>
        <dbReference type="SAM" id="MobiDB-lite"/>
    </source>
</evidence>
<evidence type="ECO:0000256" key="1">
    <source>
        <dbReference type="ARBA" id="ARBA00004123"/>
    </source>
</evidence>
<keyword evidence="5" id="KW-0805">Transcription regulation</keyword>
<accession>A0A921UCR2</accession>
<keyword evidence="4" id="KW-0862">Zinc</keyword>
<dbReference type="InterPro" id="IPR036893">
    <property type="entry name" value="SBP_sf"/>
</dbReference>
<comment type="subcellular location">
    <subcellularLocation>
        <location evidence="1">Nucleus</location>
    </subcellularLocation>
</comment>
<organism evidence="12 13">
    <name type="scientific">Sorghum bicolor</name>
    <name type="common">Sorghum</name>
    <name type="synonym">Sorghum vulgare</name>
    <dbReference type="NCBI Taxonomy" id="4558"/>
    <lineage>
        <taxon>Eukaryota</taxon>
        <taxon>Viridiplantae</taxon>
        <taxon>Streptophyta</taxon>
        <taxon>Embryophyta</taxon>
        <taxon>Tracheophyta</taxon>
        <taxon>Spermatophyta</taxon>
        <taxon>Magnoliopsida</taxon>
        <taxon>Liliopsida</taxon>
        <taxon>Poales</taxon>
        <taxon>Poaceae</taxon>
        <taxon>PACMAD clade</taxon>
        <taxon>Panicoideae</taxon>
        <taxon>Andropogonodae</taxon>
        <taxon>Andropogoneae</taxon>
        <taxon>Sorghinae</taxon>
        <taxon>Sorghum</taxon>
    </lineage>
</organism>
<evidence type="ECO:0000313" key="12">
    <source>
        <dbReference type="EMBL" id="KAG0526914.1"/>
    </source>
</evidence>
<dbReference type="Proteomes" id="UP000807115">
    <property type="component" value="Chromosome 6"/>
</dbReference>